<dbReference type="STRING" id="670487.Ocepr_0082"/>
<evidence type="ECO:0000256" key="3">
    <source>
        <dbReference type="ARBA" id="ARBA00022722"/>
    </source>
</evidence>
<sequence>MSRRDPRLFLAGILEAIEKVERYTRGLAREELWNDDLVAGAVVRNPEIVGEAARHVPEGLRAAHPEIDRRRVVGLGNVVGHERFAVDLDVVHGHLPQLKRAARAMLEAGPQSRPLRLRRASGR</sequence>
<dbReference type="RefSeq" id="WP_013456716.1">
    <property type="nucleotide sequence ID" value="NC_014761.1"/>
</dbReference>
<dbReference type="EMBL" id="CP002361">
    <property type="protein sequence ID" value="ADR35546.1"/>
    <property type="molecule type" value="Genomic_DNA"/>
</dbReference>
<dbReference type="InterPro" id="IPR051813">
    <property type="entry name" value="HepT_RNase_toxin"/>
</dbReference>
<keyword evidence="7" id="KW-1185">Reference proteome</keyword>
<keyword evidence="1" id="KW-0597">Phosphoprotein</keyword>
<evidence type="ECO:0000256" key="1">
    <source>
        <dbReference type="ARBA" id="ARBA00022553"/>
    </source>
</evidence>
<proteinExistence type="predicted"/>
<dbReference type="InterPro" id="IPR008201">
    <property type="entry name" value="HepT-like"/>
</dbReference>
<accession>E4U6C6</accession>
<dbReference type="GO" id="GO:0000166">
    <property type="term" value="F:nucleotide binding"/>
    <property type="evidence" value="ECO:0007669"/>
    <property type="project" value="UniProtKB-KW"/>
</dbReference>
<evidence type="ECO:0000256" key="4">
    <source>
        <dbReference type="ARBA" id="ARBA00022741"/>
    </source>
</evidence>
<dbReference type="GO" id="GO:0110001">
    <property type="term" value="C:toxin-antitoxin complex"/>
    <property type="evidence" value="ECO:0007669"/>
    <property type="project" value="InterPro"/>
</dbReference>
<dbReference type="GO" id="GO:0004540">
    <property type="term" value="F:RNA nuclease activity"/>
    <property type="evidence" value="ECO:0007669"/>
    <property type="project" value="InterPro"/>
</dbReference>
<evidence type="ECO:0008006" key="8">
    <source>
        <dbReference type="Google" id="ProtNLM"/>
    </source>
</evidence>
<evidence type="ECO:0000256" key="5">
    <source>
        <dbReference type="ARBA" id="ARBA00022801"/>
    </source>
</evidence>
<organism evidence="6 7">
    <name type="scientific">Oceanithermus profundus (strain DSM 14977 / NBRC 100410 / VKM B-2274 / 506)</name>
    <dbReference type="NCBI Taxonomy" id="670487"/>
    <lineage>
        <taxon>Bacteria</taxon>
        <taxon>Thermotogati</taxon>
        <taxon>Deinococcota</taxon>
        <taxon>Deinococci</taxon>
        <taxon>Thermales</taxon>
        <taxon>Thermaceae</taxon>
        <taxon>Oceanithermus</taxon>
    </lineage>
</organism>
<dbReference type="OrthoDB" id="9810538at2"/>
<keyword evidence="2" id="KW-1277">Toxin-antitoxin system</keyword>
<reference evidence="7" key="1">
    <citation type="submission" date="2010-11" db="EMBL/GenBank/DDBJ databases">
        <title>The complete sequence of chromosome of Oceanithermus profundus DSM 14977.</title>
        <authorList>
            <consortium name="US DOE Joint Genome Institute (JGI-PGF)"/>
            <person name="Lucas S."/>
            <person name="Copeland A."/>
            <person name="Lapidus A."/>
            <person name="Bruce D."/>
            <person name="Goodwin L."/>
            <person name="Pitluck S."/>
            <person name="Kyrpides N."/>
            <person name="Mavromatis K."/>
            <person name="Pagani I."/>
            <person name="Ivanova N."/>
            <person name="Zhang X."/>
            <person name="Brettin T."/>
            <person name="Detter J.C."/>
            <person name="Tapia R."/>
            <person name="Han C."/>
            <person name="Land M."/>
            <person name="Hauser L."/>
            <person name="Markowitz V."/>
            <person name="Cheng J.-F."/>
            <person name="Hugenholtz P."/>
            <person name="Woyke T."/>
            <person name="Wu D."/>
            <person name="Tindall B."/>
            <person name="Faehnrich R."/>
            <person name="Brambilla E."/>
            <person name="Klenk H.-P."/>
            <person name="Eisen J.A."/>
        </authorList>
    </citation>
    <scope>NUCLEOTIDE SEQUENCE [LARGE SCALE GENOMIC DNA]</scope>
    <source>
        <strain evidence="7">DSM 14977 / NBRC 100410 / VKM B-2274 / 506</strain>
    </source>
</reference>
<evidence type="ECO:0000313" key="7">
    <source>
        <dbReference type="Proteomes" id="UP000008722"/>
    </source>
</evidence>
<keyword evidence="3" id="KW-0540">Nuclease</keyword>
<dbReference type="PANTHER" id="PTHR34139:SF1">
    <property type="entry name" value="RNASE MJ1380-RELATED"/>
    <property type="match status" value="1"/>
</dbReference>
<name>E4U6C6_OCEP5</name>
<protein>
    <recommendedName>
        <fullName evidence="8">DUF86 domain-containing protein</fullName>
    </recommendedName>
</protein>
<reference evidence="6 7" key="2">
    <citation type="journal article" date="2011" name="Stand. Genomic Sci.">
        <title>Complete genome sequence of Oceanithermus profundus type strain (506).</title>
        <authorList>
            <person name="Pati A."/>
            <person name="Zhang X."/>
            <person name="Lapidus A."/>
            <person name="Nolan M."/>
            <person name="Lucas S."/>
            <person name="Del Rio T.G."/>
            <person name="Tice H."/>
            <person name="Cheng J.F."/>
            <person name="Tapia R."/>
            <person name="Han C."/>
            <person name="Goodwin L."/>
            <person name="Pitluck S."/>
            <person name="Liolios K."/>
            <person name="Pagani I."/>
            <person name="Ivanova N."/>
            <person name="Mavromatis K."/>
            <person name="Chen A."/>
            <person name="Palaniappan K."/>
            <person name="Hauser L."/>
            <person name="Jeffries C.D."/>
            <person name="Brambilla E.M."/>
            <person name="Rohl A."/>
            <person name="Mwirichia R."/>
            <person name="Rohde M."/>
            <person name="Tindall B.J."/>
            <person name="Sikorski J."/>
            <person name="Wirth R."/>
            <person name="Goker M."/>
            <person name="Woyke T."/>
            <person name="Detter J.C."/>
            <person name="Bristow J."/>
            <person name="Eisen J.A."/>
            <person name="Markowitz V."/>
            <person name="Hugenholtz P."/>
            <person name="Kyrpides N.C."/>
            <person name="Klenk H.P."/>
            <person name="Land M."/>
        </authorList>
    </citation>
    <scope>NUCLEOTIDE SEQUENCE [LARGE SCALE GENOMIC DNA]</scope>
    <source>
        <strain evidence="7">DSM 14977 / NBRC 100410 / VKM B-2274 / 506</strain>
    </source>
</reference>
<dbReference type="KEGG" id="opr:Ocepr_0082"/>
<dbReference type="Pfam" id="PF01934">
    <property type="entry name" value="HepT-like"/>
    <property type="match status" value="1"/>
</dbReference>
<dbReference type="eggNOG" id="COG2361">
    <property type="taxonomic scope" value="Bacteria"/>
</dbReference>
<keyword evidence="4" id="KW-0547">Nucleotide-binding</keyword>
<dbReference type="AlphaFoldDB" id="E4U6C6"/>
<gene>
    <name evidence="6" type="ordered locus">Ocepr_0082</name>
</gene>
<dbReference type="Proteomes" id="UP000008722">
    <property type="component" value="Chromosome"/>
</dbReference>
<evidence type="ECO:0000313" key="6">
    <source>
        <dbReference type="EMBL" id="ADR35546.1"/>
    </source>
</evidence>
<evidence type="ECO:0000256" key="2">
    <source>
        <dbReference type="ARBA" id="ARBA00022649"/>
    </source>
</evidence>
<dbReference type="GO" id="GO:0016787">
    <property type="term" value="F:hydrolase activity"/>
    <property type="evidence" value="ECO:0007669"/>
    <property type="project" value="UniProtKB-KW"/>
</dbReference>
<keyword evidence="5" id="KW-0378">Hydrolase</keyword>
<dbReference type="PANTHER" id="PTHR34139">
    <property type="entry name" value="UPF0331 PROTEIN MJ0127"/>
    <property type="match status" value="1"/>
</dbReference>
<dbReference type="HOGENOM" id="CLU_142825_3_2_0"/>